<evidence type="ECO:0008006" key="3">
    <source>
        <dbReference type="Google" id="ProtNLM"/>
    </source>
</evidence>
<sequence length="138" mass="14914">MAGSVDKMLLAARGHAKRGEYRQAEALYRDVLGRFPGNRRAKAGLEALAQVSKAKPAAGPPRALLQQLMGLMQTGRNRELVQQTKRALTEYPEAILLLELKAAGEGAWAITTLQPRPIAAWSPCGPITPTPTATWAMN</sequence>
<evidence type="ECO:0000313" key="2">
    <source>
        <dbReference type="Proteomes" id="UP000185622"/>
    </source>
</evidence>
<protein>
    <recommendedName>
        <fullName evidence="3">Tetratricopeptide repeat protein</fullName>
    </recommendedName>
</protein>
<proteinExistence type="predicted"/>
<dbReference type="Proteomes" id="UP000185622">
    <property type="component" value="Chromosome"/>
</dbReference>
<reference evidence="1 2" key="1">
    <citation type="submission" date="2017-01" db="EMBL/GenBank/DDBJ databases">
        <title>The complete genome sequence of a sulfur-oxidizing marine bacterium Thioclava sp. 25B10_4T.</title>
        <authorList>
            <person name="Liu Y."/>
            <person name="Lai Q."/>
            <person name="Shao Z."/>
        </authorList>
    </citation>
    <scope>NUCLEOTIDE SEQUENCE [LARGE SCALE GENOMIC DNA]</scope>
    <source>
        <strain evidence="1 2">25B10_4</strain>
    </source>
</reference>
<dbReference type="Gene3D" id="1.25.40.10">
    <property type="entry name" value="Tetratricopeptide repeat domain"/>
    <property type="match status" value="1"/>
</dbReference>
<dbReference type="EMBL" id="CP019437">
    <property type="protein sequence ID" value="AQS47819.1"/>
    <property type="molecule type" value="Genomic_DNA"/>
</dbReference>
<name>A0ABM6IGB4_9RHOB</name>
<accession>A0ABM6IGB4</accession>
<keyword evidence="2" id="KW-1185">Reference proteome</keyword>
<dbReference type="RefSeq" id="WP_077701183.1">
    <property type="nucleotide sequence ID" value="NZ_CP019437.1"/>
</dbReference>
<evidence type="ECO:0000313" key="1">
    <source>
        <dbReference type="EMBL" id="AQS47819.1"/>
    </source>
</evidence>
<dbReference type="InterPro" id="IPR011990">
    <property type="entry name" value="TPR-like_helical_dom_sf"/>
</dbReference>
<organism evidence="1 2">
    <name type="scientific">Thioclava nitratireducens</name>
    <dbReference type="NCBI Taxonomy" id="1915078"/>
    <lineage>
        <taxon>Bacteria</taxon>
        <taxon>Pseudomonadati</taxon>
        <taxon>Pseudomonadota</taxon>
        <taxon>Alphaproteobacteria</taxon>
        <taxon>Rhodobacterales</taxon>
        <taxon>Paracoccaceae</taxon>
        <taxon>Thioclava</taxon>
    </lineage>
</organism>
<dbReference type="SUPFAM" id="SSF48452">
    <property type="entry name" value="TPR-like"/>
    <property type="match status" value="1"/>
</dbReference>
<gene>
    <name evidence="1" type="ORF">BMG03_08375</name>
</gene>